<dbReference type="SUPFAM" id="SSF103473">
    <property type="entry name" value="MFS general substrate transporter"/>
    <property type="match status" value="1"/>
</dbReference>
<dbReference type="PANTHER" id="PTHR23502:SF76">
    <property type="entry name" value="POLYAMINE TRANSPORT PROTEIN"/>
    <property type="match status" value="1"/>
</dbReference>
<feature type="transmembrane region" description="Helical" evidence="6">
    <location>
        <begin position="303"/>
        <end position="323"/>
    </location>
</feature>
<evidence type="ECO:0000256" key="3">
    <source>
        <dbReference type="ARBA" id="ARBA00022989"/>
    </source>
</evidence>
<dbReference type="EMBL" id="AMGY01000003">
    <property type="protein sequence ID" value="EXJ87475.1"/>
    <property type="molecule type" value="Genomic_DNA"/>
</dbReference>
<evidence type="ECO:0000313" key="8">
    <source>
        <dbReference type="Proteomes" id="UP000019478"/>
    </source>
</evidence>
<organism evidence="7 8">
    <name type="scientific">Capronia epimyces CBS 606.96</name>
    <dbReference type="NCBI Taxonomy" id="1182542"/>
    <lineage>
        <taxon>Eukaryota</taxon>
        <taxon>Fungi</taxon>
        <taxon>Dikarya</taxon>
        <taxon>Ascomycota</taxon>
        <taxon>Pezizomycotina</taxon>
        <taxon>Eurotiomycetes</taxon>
        <taxon>Chaetothyriomycetidae</taxon>
        <taxon>Chaetothyriales</taxon>
        <taxon>Herpotrichiellaceae</taxon>
        <taxon>Capronia</taxon>
    </lineage>
</organism>
<dbReference type="HOGENOM" id="CLU_009419_0_0_1"/>
<keyword evidence="3 6" id="KW-1133">Transmembrane helix</keyword>
<dbReference type="OrthoDB" id="10250282at2759"/>
<dbReference type="GO" id="GO:0005886">
    <property type="term" value="C:plasma membrane"/>
    <property type="evidence" value="ECO:0007669"/>
    <property type="project" value="TreeGrafter"/>
</dbReference>
<evidence type="ECO:0000256" key="6">
    <source>
        <dbReference type="SAM" id="Phobius"/>
    </source>
</evidence>
<evidence type="ECO:0000256" key="5">
    <source>
        <dbReference type="SAM" id="MobiDB-lite"/>
    </source>
</evidence>
<feature type="compositionally biased region" description="Polar residues" evidence="5">
    <location>
        <begin position="59"/>
        <end position="68"/>
    </location>
</feature>
<evidence type="ECO:0008006" key="9">
    <source>
        <dbReference type="Google" id="ProtNLM"/>
    </source>
</evidence>
<feature type="transmembrane region" description="Helical" evidence="6">
    <location>
        <begin position="472"/>
        <end position="495"/>
    </location>
</feature>
<dbReference type="Gene3D" id="1.20.1250.20">
    <property type="entry name" value="MFS general substrate transporter like domains"/>
    <property type="match status" value="1"/>
</dbReference>
<comment type="caution">
    <text evidence="7">The sequence shown here is derived from an EMBL/GenBank/DDBJ whole genome shotgun (WGS) entry which is preliminary data.</text>
</comment>
<dbReference type="GO" id="GO:0022857">
    <property type="term" value="F:transmembrane transporter activity"/>
    <property type="evidence" value="ECO:0007669"/>
    <property type="project" value="TreeGrafter"/>
</dbReference>
<feature type="region of interest" description="Disordered" evidence="5">
    <location>
        <begin position="32"/>
        <end position="104"/>
    </location>
</feature>
<evidence type="ECO:0000313" key="7">
    <source>
        <dbReference type="EMBL" id="EXJ87475.1"/>
    </source>
</evidence>
<feature type="transmembrane region" description="Helical" evidence="6">
    <location>
        <begin position="683"/>
        <end position="705"/>
    </location>
</feature>
<feature type="transmembrane region" description="Helical" evidence="6">
    <location>
        <begin position="392"/>
        <end position="411"/>
    </location>
</feature>
<evidence type="ECO:0000256" key="2">
    <source>
        <dbReference type="ARBA" id="ARBA00022692"/>
    </source>
</evidence>
<keyword evidence="2 6" id="KW-0812">Transmembrane</keyword>
<evidence type="ECO:0000256" key="1">
    <source>
        <dbReference type="ARBA" id="ARBA00004141"/>
    </source>
</evidence>
<proteinExistence type="predicted"/>
<dbReference type="AlphaFoldDB" id="W9YCU3"/>
<feature type="transmembrane region" description="Helical" evidence="6">
    <location>
        <begin position="206"/>
        <end position="227"/>
    </location>
</feature>
<keyword evidence="4 6" id="KW-0472">Membrane</keyword>
<feature type="transmembrane region" description="Helical" evidence="6">
    <location>
        <begin position="363"/>
        <end position="386"/>
    </location>
</feature>
<feature type="compositionally biased region" description="Basic and acidic residues" evidence="5">
    <location>
        <begin position="32"/>
        <end position="45"/>
    </location>
</feature>
<gene>
    <name evidence="7" type="ORF">A1O3_04435</name>
</gene>
<dbReference type="PANTHER" id="PTHR23502">
    <property type="entry name" value="MAJOR FACILITATOR SUPERFAMILY"/>
    <property type="match status" value="1"/>
</dbReference>
<accession>W9YCU3</accession>
<dbReference type="STRING" id="1182542.W9YCU3"/>
<feature type="transmembrane region" description="Helical" evidence="6">
    <location>
        <begin position="561"/>
        <end position="577"/>
    </location>
</feature>
<feature type="transmembrane region" description="Helical" evidence="6">
    <location>
        <begin position="583"/>
        <end position="610"/>
    </location>
</feature>
<feature type="transmembrane region" description="Helical" evidence="6">
    <location>
        <begin position="273"/>
        <end position="291"/>
    </location>
</feature>
<sequence>MDVSRTMAHTIQEMERLLDEAVKIAQMAGSVDDQKRTRVATEERPVSPAHRSRQRRKTSIQATLPSRNQHVESLRPPQIGPRTTSTGSIYERRGSSLVPQPPPFLRLNGDDLKDEENEEKDHLLEGGEKLQVPRPGHERHFTQVFGIDSRQGSINLAHGIPSHSHKIDLNGVRHVDIADRPDDFDIHQSCNHAPVARNWPNSRKRWAALGSCVNTACLGFLIGIYSGEVPAIQYVIVDFDRLMIFGNVFLYCGLAIPTLLLWPLPLLHGRKPYTIAALTLALCLQIPQGLAVSTFRSPDVRTYRILLLLSRAVSGLVFGFANINNFGTLLDVFGASLKSSESNEGLEDPLDVRRHGGGMGVWLAAWSWCTMGSIALGFVLGAFIINGASVDWGFWVSLIFLMFVLLLNVITPEVRRSAFRRTIADVLGEGGGFSRVARGEVKLHLTGTGPYWWGEEVIAGLRLSWKMVKQPGFLVLSIYTAWVYAQFTLVLMLLGALASTRYRYKPVHVGLCVLSLGIGSVMAIPFQKASWLSRARYLPPRTNSMTLKSAIGWTSHTLRRTLWMVFLPLAAIGYALTSKGPVFPVAVPCLFAGLVGYASVLGIGECYALIMQTFDTSDLQPGMTGRPARQSVMGPYRQQRTNFSCYPRVSAGIAVTQSLKFVFGAISTAICGRVERRYGAAQAAAIVAGVLLALTLLVVVVLVRWRTVQMLPGRQDEESDAEGWEPVILGDPSGLSRKISLLEAGDLTRWSEIRRRNRVETGLTRR</sequence>
<dbReference type="eggNOG" id="ENOG502RYRH">
    <property type="taxonomic scope" value="Eukaryota"/>
</dbReference>
<feature type="transmembrane region" description="Helical" evidence="6">
    <location>
        <begin position="507"/>
        <end position="526"/>
    </location>
</feature>
<reference evidence="7 8" key="1">
    <citation type="submission" date="2013-03" db="EMBL/GenBank/DDBJ databases">
        <title>The Genome Sequence of Capronia epimyces CBS 606.96.</title>
        <authorList>
            <consortium name="The Broad Institute Genomics Platform"/>
            <person name="Cuomo C."/>
            <person name="de Hoog S."/>
            <person name="Gorbushina A."/>
            <person name="Walker B."/>
            <person name="Young S.K."/>
            <person name="Zeng Q."/>
            <person name="Gargeya S."/>
            <person name="Fitzgerald M."/>
            <person name="Haas B."/>
            <person name="Abouelleil A."/>
            <person name="Allen A.W."/>
            <person name="Alvarado L."/>
            <person name="Arachchi H.M."/>
            <person name="Berlin A.M."/>
            <person name="Chapman S.B."/>
            <person name="Gainer-Dewar J."/>
            <person name="Goldberg J."/>
            <person name="Griggs A."/>
            <person name="Gujja S."/>
            <person name="Hansen M."/>
            <person name="Howarth C."/>
            <person name="Imamovic A."/>
            <person name="Ireland A."/>
            <person name="Larimer J."/>
            <person name="McCowan C."/>
            <person name="Murphy C."/>
            <person name="Pearson M."/>
            <person name="Poon T.W."/>
            <person name="Priest M."/>
            <person name="Roberts A."/>
            <person name="Saif S."/>
            <person name="Shea T."/>
            <person name="Sisk P."/>
            <person name="Sykes S."/>
            <person name="Wortman J."/>
            <person name="Nusbaum C."/>
            <person name="Birren B."/>
        </authorList>
    </citation>
    <scope>NUCLEOTIDE SEQUENCE [LARGE SCALE GENOMIC DNA]</scope>
    <source>
        <strain evidence="7 8">CBS 606.96</strain>
    </source>
</reference>
<dbReference type="GeneID" id="19168554"/>
<dbReference type="RefSeq" id="XP_007732754.1">
    <property type="nucleotide sequence ID" value="XM_007734564.1"/>
</dbReference>
<dbReference type="Proteomes" id="UP000019478">
    <property type="component" value="Unassembled WGS sequence"/>
</dbReference>
<keyword evidence="8" id="KW-1185">Reference proteome</keyword>
<comment type="subcellular location">
    <subcellularLocation>
        <location evidence="1">Membrane</location>
        <topology evidence="1">Multi-pass membrane protein</topology>
    </subcellularLocation>
</comment>
<dbReference type="InterPro" id="IPR036259">
    <property type="entry name" value="MFS_trans_sf"/>
</dbReference>
<protein>
    <recommendedName>
        <fullName evidence="9">Major facilitator superfamily (MFS) profile domain-containing protein</fullName>
    </recommendedName>
</protein>
<name>W9YCU3_9EURO</name>
<evidence type="ECO:0000256" key="4">
    <source>
        <dbReference type="ARBA" id="ARBA00023136"/>
    </source>
</evidence>
<feature type="transmembrane region" description="Helical" evidence="6">
    <location>
        <begin position="242"/>
        <end position="261"/>
    </location>
</feature>